<evidence type="ECO:0000256" key="1">
    <source>
        <dbReference type="ARBA" id="ARBA00022658"/>
    </source>
</evidence>
<sequence>MVRVKRPLPKDDADEPAAKATKLHGSRRKSGGYDVPKRPTIVGTLLSCGQNEVGQLGLGEDVPEKSRPSVVPNVTNAVDIKAGGMHSLYLTDDGKIYSFGCNDEGALGRDTSVEGSEYVPSVVDLPGPCVKISAGDSHSGCLLEDGRAFAWGSFRDSHGNMGLTLDGNKRFPIAMLPGIKFVDIDSGADHLVLLSSDGRVFTVGCAEQGQLGRVSARSSSGESRRGKTQLLVPEMVNLKRLRADAIWATTYCTFIRVQNGTTENIFAFGLNNYWQLGIPKTDSPLFMPRLTNFSNVKSIVGGQHHTLVLTSDNKCLAIGRKEYGRLGIGHSEKDIEVLIEIGKLNNEKVIQLSCGESCSFAVTEDGKVFAWGFGSNNQLGTGSDEDAMEPTLLTGQQVKDKEVIAVSSGGQHTLFIVKANSTKVAESSKLNGGTKVAAADTTSKQKK</sequence>
<dbReference type="Proteomes" id="UP001151699">
    <property type="component" value="Chromosome C"/>
</dbReference>
<feature type="compositionally biased region" description="Basic residues" evidence="4">
    <location>
        <begin position="21"/>
        <end position="30"/>
    </location>
</feature>
<dbReference type="InterPro" id="IPR051553">
    <property type="entry name" value="Ran_GTPase-activating"/>
</dbReference>
<feature type="repeat" description="RCC1" evidence="3">
    <location>
        <begin position="366"/>
        <end position="419"/>
    </location>
</feature>
<dbReference type="PANTHER" id="PTHR45982:SF1">
    <property type="entry name" value="REGULATOR OF CHROMOSOME CONDENSATION"/>
    <property type="match status" value="1"/>
</dbReference>
<evidence type="ECO:0000313" key="6">
    <source>
        <dbReference type="EMBL" id="KAJ6636246.1"/>
    </source>
</evidence>
<reference evidence="6" key="1">
    <citation type="submission" date="2022-07" db="EMBL/GenBank/DDBJ databases">
        <authorList>
            <person name="Trinca V."/>
            <person name="Uliana J.V.C."/>
            <person name="Torres T.T."/>
            <person name="Ward R.J."/>
            <person name="Monesi N."/>
        </authorList>
    </citation>
    <scope>NUCLEOTIDE SEQUENCE</scope>
    <source>
        <strain evidence="6">HSMRA1968</strain>
        <tissue evidence="6">Whole embryos</tissue>
    </source>
</reference>
<comment type="caution">
    <text evidence="6">The sequence shown here is derived from an EMBL/GenBank/DDBJ whole genome shotgun (WGS) entry which is preliminary data.</text>
</comment>
<keyword evidence="1" id="KW-0344">Guanine-nucleotide releasing factor</keyword>
<dbReference type="InterPro" id="IPR058923">
    <property type="entry name" value="RCC1-like_dom"/>
</dbReference>
<dbReference type="Gene3D" id="2.130.10.30">
    <property type="entry name" value="Regulator of chromosome condensation 1/beta-lactamase-inhibitor protein II"/>
    <property type="match status" value="1"/>
</dbReference>
<feature type="repeat" description="RCC1" evidence="3">
    <location>
        <begin position="43"/>
        <end position="93"/>
    </location>
</feature>
<feature type="repeat" description="RCC1" evidence="3">
    <location>
        <begin position="94"/>
        <end position="145"/>
    </location>
</feature>
<keyword evidence="7" id="KW-1185">Reference proteome</keyword>
<feature type="repeat" description="RCC1" evidence="3">
    <location>
        <begin position="146"/>
        <end position="197"/>
    </location>
</feature>
<dbReference type="SUPFAM" id="SSF50985">
    <property type="entry name" value="RCC1/BLIP-II"/>
    <property type="match status" value="1"/>
</dbReference>
<feature type="region of interest" description="Disordered" evidence="4">
    <location>
        <begin position="1"/>
        <end position="37"/>
    </location>
</feature>
<dbReference type="PROSITE" id="PS50012">
    <property type="entry name" value="RCC1_3"/>
    <property type="match status" value="6"/>
</dbReference>
<feature type="repeat" description="RCC1" evidence="3">
    <location>
        <begin position="313"/>
        <end position="365"/>
    </location>
</feature>
<dbReference type="GO" id="GO:0005737">
    <property type="term" value="C:cytoplasm"/>
    <property type="evidence" value="ECO:0007669"/>
    <property type="project" value="TreeGrafter"/>
</dbReference>
<dbReference type="Pfam" id="PF25390">
    <property type="entry name" value="WD40_RLD"/>
    <property type="match status" value="1"/>
</dbReference>
<proteinExistence type="predicted"/>
<dbReference type="InterPro" id="IPR009091">
    <property type="entry name" value="RCC1/BLIP-II"/>
</dbReference>
<dbReference type="PANTHER" id="PTHR45982">
    <property type="entry name" value="REGULATOR OF CHROMOSOME CONDENSATION"/>
    <property type="match status" value="1"/>
</dbReference>
<dbReference type="EMBL" id="WJQU01000004">
    <property type="protein sequence ID" value="KAJ6636246.1"/>
    <property type="molecule type" value="Genomic_DNA"/>
</dbReference>
<dbReference type="InterPro" id="IPR000408">
    <property type="entry name" value="Reg_chr_condens"/>
</dbReference>
<gene>
    <name evidence="6" type="primary">Rcc1</name>
    <name evidence="6" type="ORF">Bhyg_14834</name>
</gene>
<protein>
    <submittedName>
        <fullName evidence="6">Regulator of chromosome condensation</fullName>
    </submittedName>
</protein>
<evidence type="ECO:0000256" key="2">
    <source>
        <dbReference type="ARBA" id="ARBA00022737"/>
    </source>
</evidence>
<evidence type="ECO:0000256" key="4">
    <source>
        <dbReference type="SAM" id="MobiDB-lite"/>
    </source>
</evidence>
<organism evidence="6 7">
    <name type="scientific">Pseudolycoriella hygida</name>
    <dbReference type="NCBI Taxonomy" id="35572"/>
    <lineage>
        <taxon>Eukaryota</taxon>
        <taxon>Metazoa</taxon>
        <taxon>Ecdysozoa</taxon>
        <taxon>Arthropoda</taxon>
        <taxon>Hexapoda</taxon>
        <taxon>Insecta</taxon>
        <taxon>Pterygota</taxon>
        <taxon>Neoptera</taxon>
        <taxon>Endopterygota</taxon>
        <taxon>Diptera</taxon>
        <taxon>Nematocera</taxon>
        <taxon>Sciaroidea</taxon>
        <taxon>Sciaridae</taxon>
        <taxon>Pseudolycoriella</taxon>
    </lineage>
</organism>
<keyword evidence="2" id="KW-0677">Repeat</keyword>
<dbReference type="GO" id="GO:0005085">
    <property type="term" value="F:guanyl-nucleotide exchange factor activity"/>
    <property type="evidence" value="ECO:0007669"/>
    <property type="project" value="TreeGrafter"/>
</dbReference>
<accession>A0A9Q0MQR1</accession>
<dbReference type="OrthoDB" id="61110at2759"/>
<evidence type="ECO:0000256" key="3">
    <source>
        <dbReference type="PROSITE-ProRule" id="PRU00235"/>
    </source>
</evidence>
<dbReference type="AlphaFoldDB" id="A0A9Q0MQR1"/>
<evidence type="ECO:0000259" key="5">
    <source>
        <dbReference type="Pfam" id="PF25390"/>
    </source>
</evidence>
<evidence type="ECO:0000313" key="7">
    <source>
        <dbReference type="Proteomes" id="UP001151699"/>
    </source>
</evidence>
<feature type="domain" description="RCC1-like" evidence="5">
    <location>
        <begin position="45"/>
        <end position="415"/>
    </location>
</feature>
<dbReference type="PRINTS" id="PR00633">
    <property type="entry name" value="RCCNDNSATION"/>
</dbReference>
<dbReference type="PROSITE" id="PS00625">
    <property type="entry name" value="RCC1_1"/>
    <property type="match status" value="1"/>
</dbReference>
<feature type="repeat" description="RCC1" evidence="3">
    <location>
        <begin position="263"/>
        <end position="312"/>
    </location>
</feature>
<name>A0A9Q0MQR1_9DIPT</name>